<sequence length="48" mass="5783">MYSWRVTKYDPLIRDVDGSYLNDEEWTCFSELGTKISIEEYLKMNKNT</sequence>
<name>A0ABS3MZH0_9BACI</name>
<gene>
    <name evidence="1" type="ORF">I7822_06735</name>
</gene>
<proteinExistence type="predicted"/>
<dbReference type="Proteomes" id="UP000663981">
    <property type="component" value="Unassembled WGS sequence"/>
</dbReference>
<reference evidence="1 2" key="1">
    <citation type="submission" date="2021-03" db="EMBL/GenBank/DDBJ databases">
        <title>Whole genome sequence of Metabacillus bambusae BG109.</title>
        <authorList>
            <person name="Jeong J.W."/>
        </authorList>
    </citation>
    <scope>NUCLEOTIDE SEQUENCE [LARGE SCALE GENOMIC DNA]</scope>
    <source>
        <strain evidence="1 2">BG109</strain>
    </source>
</reference>
<evidence type="ECO:0000313" key="2">
    <source>
        <dbReference type="Proteomes" id="UP000663981"/>
    </source>
</evidence>
<evidence type="ECO:0008006" key="3">
    <source>
        <dbReference type="Google" id="ProtNLM"/>
    </source>
</evidence>
<keyword evidence="2" id="KW-1185">Reference proteome</keyword>
<dbReference type="RefSeq" id="WP_207976266.1">
    <property type="nucleotide sequence ID" value="NZ_JAGDEL010000003.1"/>
</dbReference>
<comment type="caution">
    <text evidence="1">The sequence shown here is derived from an EMBL/GenBank/DDBJ whole genome shotgun (WGS) entry which is preliminary data.</text>
</comment>
<accession>A0ABS3MZH0</accession>
<evidence type="ECO:0000313" key="1">
    <source>
        <dbReference type="EMBL" id="MBO1511363.1"/>
    </source>
</evidence>
<protein>
    <recommendedName>
        <fullName evidence="3">XkdX family protein</fullName>
    </recommendedName>
</protein>
<dbReference type="EMBL" id="JAGDEL010000003">
    <property type="protein sequence ID" value="MBO1511363.1"/>
    <property type="molecule type" value="Genomic_DNA"/>
</dbReference>
<organism evidence="1 2">
    <name type="scientific">Metabacillus bambusae</name>
    <dbReference type="NCBI Taxonomy" id="2795218"/>
    <lineage>
        <taxon>Bacteria</taxon>
        <taxon>Bacillati</taxon>
        <taxon>Bacillota</taxon>
        <taxon>Bacilli</taxon>
        <taxon>Bacillales</taxon>
        <taxon>Bacillaceae</taxon>
        <taxon>Metabacillus</taxon>
    </lineage>
</organism>